<gene>
    <name evidence="8" type="primary">nrfD</name>
    <name evidence="8" type="ORF">KJ970_07055</name>
</gene>
<evidence type="ECO:0000256" key="4">
    <source>
        <dbReference type="ARBA" id="ARBA00022692"/>
    </source>
</evidence>
<comment type="caution">
    <text evidence="8">The sequence shown here is derived from an EMBL/GenBank/DDBJ whole genome shotgun (WGS) entry which is preliminary data.</text>
</comment>
<comment type="subcellular location">
    <subcellularLocation>
        <location evidence="1">Cell membrane</location>
        <topology evidence="1">Multi-pass membrane protein</topology>
    </subcellularLocation>
</comment>
<feature type="transmembrane region" description="Helical" evidence="7">
    <location>
        <begin position="55"/>
        <end position="78"/>
    </location>
</feature>
<keyword evidence="5 7" id="KW-1133">Transmembrane helix</keyword>
<dbReference type="EMBL" id="JAHJDP010000034">
    <property type="protein sequence ID" value="MBU2690671.1"/>
    <property type="molecule type" value="Genomic_DNA"/>
</dbReference>
<feature type="transmembrane region" description="Helical" evidence="7">
    <location>
        <begin position="335"/>
        <end position="357"/>
    </location>
</feature>
<dbReference type="Proteomes" id="UP000777784">
    <property type="component" value="Unassembled WGS sequence"/>
</dbReference>
<proteinExistence type="inferred from homology"/>
<dbReference type="InterPro" id="IPR052049">
    <property type="entry name" value="Electron_transfer_protein"/>
</dbReference>
<dbReference type="PANTHER" id="PTHR34856">
    <property type="entry name" value="PROTEIN NRFD"/>
    <property type="match status" value="1"/>
</dbReference>
<evidence type="ECO:0000313" key="8">
    <source>
        <dbReference type="EMBL" id="MBU2690671.1"/>
    </source>
</evidence>
<feature type="transmembrane region" description="Helical" evidence="7">
    <location>
        <begin position="377"/>
        <end position="398"/>
    </location>
</feature>
<sequence>MDKGLISSEVERTSLPRFLAWLLPWVLILGCGIWAMKLCLGQGLFHTNMDNRFAFGLWIVLDLIIIALGAGAFFLGFLTYLMKQKEMREVLNTAVIVGFICYSGAIITLAVDIGQPIRFWYAYWHANVHSMLTEVTFCISIYLMVLAIEYIPIILRNRKLKQIPLFLVLEFNLHRIMFLFAGLGTFLSFFHQGSLGGMFGVLNGKPFAFREGFAIWPTTFFLFILSAIASGPSFIMLISMIVSKLSNKRLVSRDVLSRLGRISGILMSVYVIAKLIDTIAWIVVTAPSSGFDVAEFYRNEPFGTWVLFAELTIFGLLPATILLNRNRTRQTKWLVLGGFLTCFGIAFNRFVVTLQSQSVPVLSFDRFMIYWPTWQEWAIVGAVIAYGVILYSLSFRYLPLFPREKDLQAPRRND</sequence>
<evidence type="ECO:0000256" key="6">
    <source>
        <dbReference type="ARBA" id="ARBA00023136"/>
    </source>
</evidence>
<evidence type="ECO:0000313" key="9">
    <source>
        <dbReference type="Proteomes" id="UP000777784"/>
    </source>
</evidence>
<dbReference type="InterPro" id="IPR005614">
    <property type="entry name" value="NrfD-like"/>
</dbReference>
<dbReference type="PROSITE" id="PS51257">
    <property type="entry name" value="PROKAR_LIPOPROTEIN"/>
    <property type="match status" value="1"/>
</dbReference>
<evidence type="ECO:0000256" key="1">
    <source>
        <dbReference type="ARBA" id="ARBA00004651"/>
    </source>
</evidence>
<evidence type="ECO:0000256" key="3">
    <source>
        <dbReference type="ARBA" id="ARBA00022475"/>
    </source>
</evidence>
<evidence type="ECO:0000256" key="5">
    <source>
        <dbReference type="ARBA" id="ARBA00022989"/>
    </source>
</evidence>
<keyword evidence="4 7" id="KW-0812">Transmembrane</keyword>
<keyword evidence="3" id="KW-1003">Cell membrane</keyword>
<dbReference type="PANTHER" id="PTHR34856:SF2">
    <property type="entry name" value="PROTEIN NRFD"/>
    <property type="match status" value="1"/>
</dbReference>
<name>A0A948W6H9_UNCEI</name>
<evidence type="ECO:0000256" key="7">
    <source>
        <dbReference type="SAM" id="Phobius"/>
    </source>
</evidence>
<feature type="transmembrane region" description="Helical" evidence="7">
    <location>
        <begin position="131"/>
        <end position="155"/>
    </location>
</feature>
<feature type="transmembrane region" description="Helical" evidence="7">
    <location>
        <begin position="304"/>
        <end position="323"/>
    </location>
</feature>
<dbReference type="Pfam" id="PF03916">
    <property type="entry name" value="NrfD"/>
    <property type="match status" value="1"/>
</dbReference>
<feature type="transmembrane region" description="Helical" evidence="7">
    <location>
        <begin position="220"/>
        <end position="242"/>
    </location>
</feature>
<feature type="transmembrane region" description="Helical" evidence="7">
    <location>
        <begin position="18"/>
        <end position="35"/>
    </location>
</feature>
<dbReference type="Gene3D" id="1.20.1630.10">
    <property type="entry name" value="Formate dehydrogenase/DMSO reductase domain"/>
    <property type="match status" value="1"/>
</dbReference>
<dbReference type="AlphaFoldDB" id="A0A948W6H9"/>
<evidence type="ECO:0000256" key="2">
    <source>
        <dbReference type="ARBA" id="ARBA00008929"/>
    </source>
</evidence>
<organism evidence="8 9">
    <name type="scientific">Eiseniibacteriota bacterium</name>
    <dbReference type="NCBI Taxonomy" id="2212470"/>
    <lineage>
        <taxon>Bacteria</taxon>
        <taxon>Candidatus Eiseniibacteriota</taxon>
    </lineage>
</organism>
<dbReference type="GO" id="GO:0005886">
    <property type="term" value="C:plasma membrane"/>
    <property type="evidence" value="ECO:0007669"/>
    <property type="project" value="UniProtKB-SubCell"/>
</dbReference>
<protein>
    <submittedName>
        <fullName evidence="8">Polysulfide reductase NrfD</fullName>
    </submittedName>
</protein>
<reference evidence="8" key="1">
    <citation type="submission" date="2021-05" db="EMBL/GenBank/DDBJ databases">
        <title>Energy efficiency and biological interactions define the core microbiome of deep oligotrophic groundwater.</title>
        <authorList>
            <person name="Mehrshad M."/>
            <person name="Lopez-Fernandez M."/>
            <person name="Bell E."/>
            <person name="Bernier-Latmani R."/>
            <person name="Bertilsson S."/>
            <person name="Dopson M."/>
        </authorList>
    </citation>
    <scope>NUCLEOTIDE SEQUENCE</scope>
    <source>
        <strain evidence="8">Modern_marine.mb.64</strain>
    </source>
</reference>
<keyword evidence="6 7" id="KW-0472">Membrane</keyword>
<feature type="transmembrane region" description="Helical" evidence="7">
    <location>
        <begin position="262"/>
        <end position="284"/>
    </location>
</feature>
<comment type="similarity">
    <text evidence="2">Belongs to the NrfD family.</text>
</comment>
<feature type="transmembrane region" description="Helical" evidence="7">
    <location>
        <begin position="90"/>
        <end position="111"/>
    </location>
</feature>
<feature type="transmembrane region" description="Helical" evidence="7">
    <location>
        <begin position="176"/>
        <end position="200"/>
    </location>
</feature>
<accession>A0A948W6H9</accession>